<evidence type="ECO:0000256" key="7">
    <source>
        <dbReference type="ARBA" id="ARBA00023239"/>
    </source>
</evidence>
<evidence type="ECO:0000256" key="3">
    <source>
        <dbReference type="ARBA" id="ARBA00013633"/>
    </source>
</evidence>
<dbReference type="InterPro" id="IPR022643">
    <property type="entry name" value="De-COase2_C"/>
</dbReference>
<accession>A0ABS5HS93</accession>
<protein>
    <recommendedName>
        <fullName evidence="3">Carboxynorspermidine/carboxyspermidine decarboxylase</fullName>
        <ecNumber evidence="2">4.1.1.96</ecNumber>
    </recommendedName>
</protein>
<evidence type="ECO:0000256" key="6">
    <source>
        <dbReference type="ARBA" id="ARBA00023066"/>
    </source>
</evidence>
<evidence type="ECO:0000313" key="12">
    <source>
        <dbReference type="EMBL" id="MBR9651779.1"/>
    </source>
</evidence>
<dbReference type="PANTHER" id="PTHR43727">
    <property type="entry name" value="DIAMINOPIMELATE DECARBOXYLASE"/>
    <property type="match status" value="1"/>
</dbReference>
<evidence type="ECO:0000256" key="9">
    <source>
        <dbReference type="ARBA" id="ARBA00047351"/>
    </source>
</evidence>
<keyword evidence="4" id="KW-0210">Decarboxylase</keyword>
<name>A0ABS5HS93_9RHOB</name>
<comment type="cofactor">
    <cofactor evidence="1">
        <name>pyridoxal 5'-phosphate</name>
        <dbReference type="ChEBI" id="CHEBI:597326"/>
    </cofactor>
</comment>
<keyword evidence="13" id="KW-1185">Reference proteome</keyword>
<keyword evidence="6" id="KW-0745">Spermidine biosynthesis</keyword>
<dbReference type="InterPro" id="IPR009006">
    <property type="entry name" value="Ala_racemase/Decarboxylase_C"/>
</dbReference>
<comment type="similarity">
    <text evidence="8">Belongs to the Orn/Lys/Arg decarboxylase class-II family. NspC subfamily.</text>
</comment>
<evidence type="ECO:0000256" key="4">
    <source>
        <dbReference type="ARBA" id="ARBA00022793"/>
    </source>
</evidence>
<dbReference type="PANTHER" id="PTHR43727:SF1">
    <property type="entry name" value="CARBOXYNORSPERMIDINE_CARBOXYSPERMIDINE DECARBOXYLASE"/>
    <property type="match status" value="1"/>
</dbReference>
<organism evidence="12 13">
    <name type="scientific">Thalassovita aquimarina</name>
    <dbReference type="NCBI Taxonomy" id="2785917"/>
    <lineage>
        <taxon>Bacteria</taxon>
        <taxon>Pseudomonadati</taxon>
        <taxon>Pseudomonadota</taxon>
        <taxon>Alphaproteobacteria</taxon>
        <taxon>Rhodobacterales</taxon>
        <taxon>Roseobacteraceae</taxon>
        <taxon>Thalassovita</taxon>
    </lineage>
</organism>
<dbReference type="Gene3D" id="2.40.37.10">
    <property type="entry name" value="Lyase, Ornithine Decarboxylase, Chain A, domain 1"/>
    <property type="match status" value="1"/>
</dbReference>
<dbReference type="SUPFAM" id="SSF50621">
    <property type="entry name" value="Alanine racemase C-terminal domain-like"/>
    <property type="match status" value="1"/>
</dbReference>
<evidence type="ECO:0000256" key="2">
    <source>
        <dbReference type="ARBA" id="ARBA00012259"/>
    </source>
</evidence>
<sequence>MLQTPYYLIDKSRLLPNMEKIAWLRENSGAKALLALKCFSTWPVFDFMSQYMDGTTSSSLFELRLGREQFGKETHAYSVGWADHEIDEAVSYADKIIFNSLGQLDRFGDRTQGLATGLRLNPRFSTSGFDLADPARPFSRLGEWDMARLEQAEGRISGVMIHYNCENDDFDLFSQQLTRIENEFGTFLKRLDWVSLGGGIHFTGEGYPLEKLADRLKAFSDAMGVQVYLEPGEASITNAATLEVSVLDILDTGKNVAIVDSSIEAHMLDLLIYRETAKLPQNGTHEYQIAGKTCLAGDIFGEARFDKPLKIGDRISIQDAAGYTMVKKNWFNGVKMPGIAVRDLDGTVTLVRDFGYEDFVAALG</sequence>
<gene>
    <name evidence="12" type="ORF">IT775_11665</name>
</gene>
<dbReference type="Proteomes" id="UP001195941">
    <property type="component" value="Unassembled WGS sequence"/>
</dbReference>
<dbReference type="InterPro" id="IPR029066">
    <property type="entry name" value="PLP-binding_barrel"/>
</dbReference>
<dbReference type="CDD" id="cd06829">
    <property type="entry name" value="PLPDE_III_CANSDC"/>
    <property type="match status" value="1"/>
</dbReference>
<dbReference type="SUPFAM" id="SSF51419">
    <property type="entry name" value="PLP-binding barrel"/>
    <property type="match status" value="1"/>
</dbReference>
<comment type="caution">
    <text evidence="12">The sequence shown here is derived from an EMBL/GenBank/DDBJ whole genome shotgun (WGS) entry which is preliminary data.</text>
</comment>
<dbReference type="EMBL" id="JADMKU010000009">
    <property type="protein sequence ID" value="MBR9651779.1"/>
    <property type="molecule type" value="Genomic_DNA"/>
</dbReference>
<evidence type="ECO:0000259" key="11">
    <source>
        <dbReference type="Pfam" id="PF00278"/>
    </source>
</evidence>
<evidence type="ECO:0000256" key="5">
    <source>
        <dbReference type="ARBA" id="ARBA00022898"/>
    </source>
</evidence>
<dbReference type="PIRSF" id="PIRSF038941">
    <property type="entry name" value="NspC"/>
    <property type="match status" value="1"/>
</dbReference>
<feature type="domain" description="Orn/DAP/Arg decarboxylase 2 C-terminal" evidence="11">
    <location>
        <begin position="139"/>
        <end position="320"/>
    </location>
</feature>
<keyword evidence="5" id="KW-0663">Pyridoxal phosphate</keyword>
<dbReference type="InterPro" id="IPR005730">
    <property type="entry name" value="Nsp_de-COase"/>
</dbReference>
<dbReference type="EC" id="4.1.1.96" evidence="2"/>
<evidence type="ECO:0000313" key="13">
    <source>
        <dbReference type="Proteomes" id="UP001195941"/>
    </source>
</evidence>
<evidence type="ECO:0000256" key="1">
    <source>
        <dbReference type="ARBA" id="ARBA00001933"/>
    </source>
</evidence>
<dbReference type="RefSeq" id="WP_212701296.1">
    <property type="nucleotide sequence ID" value="NZ_JADMKU010000009.1"/>
</dbReference>
<dbReference type="Gene3D" id="3.20.20.10">
    <property type="entry name" value="Alanine racemase"/>
    <property type="match status" value="1"/>
</dbReference>
<evidence type="ECO:0000256" key="10">
    <source>
        <dbReference type="ARBA" id="ARBA00047389"/>
    </source>
</evidence>
<reference evidence="12 13" key="1">
    <citation type="journal article" date="2021" name="Arch. Microbiol.">
        <title>Thalassobius aquimarinus sp. nov., isolated from the Sea of Japan seashore.</title>
        <authorList>
            <person name="Kurilenko V.V."/>
            <person name="Romanenko L.A."/>
            <person name="Chernysheva N.Y."/>
            <person name="Velansky P.V."/>
            <person name="Tekutyeva L.A."/>
            <person name="Isaeva M.P."/>
            <person name="Mikhailov V.V."/>
        </authorList>
    </citation>
    <scope>NUCLEOTIDE SEQUENCE [LARGE SCALE GENOMIC DNA]</scope>
    <source>
        <strain evidence="12 13">KMM 8518</strain>
    </source>
</reference>
<dbReference type="Pfam" id="PF00278">
    <property type="entry name" value="Orn_DAP_Arg_deC"/>
    <property type="match status" value="1"/>
</dbReference>
<evidence type="ECO:0000256" key="8">
    <source>
        <dbReference type="ARBA" id="ARBA00025802"/>
    </source>
</evidence>
<proteinExistence type="inferred from homology"/>
<keyword evidence="7" id="KW-0456">Lyase</keyword>
<comment type="catalytic activity">
    <reaction evidence="9">
        <text>carboxyspermidine + H(+) = spermidine + CO2</text>
        <dbReference type="Rhea" id="RHEA:34095"/>
        <dbReference type="ChEBI" id="CHEBI:15378"/>
        <dbReference type="ChEBI" id="CHEBI:16526"/>
        <dbReference type="ChEBI" id="CHEBI:57834"/>
        <dbReference type="ChEBI" id="CHEBI:65072"/>
        <dbReference type="EC" id="4.1.1.96"/>
    </reaction>
</comment>
<comment type="catalytic activity">
    <reaction evidence="10">
        <text>carboxynorspermidine + H(+) = norspermidine + CO2</text>
        <dbReference type="Rhea" id="RHEA:34099"/>
        <dbReference type="ChEBI" id="CHEBI:15378"/>
        <dbReference type="ChEBI" id="CHEBI:16526"/>
        <dbReference type="ChEBI" id="CHEBI:57920"/>
        <dbReference type="ChEBI" id="CHEBI:65070"/>
        <dbReference type="EC" id="4.1.1.96"/>
    </reaction>
</comment>